<feature type="compositionally biased region" description="Basic and acidic residues" evidence="1">
    <location>
        <begin position="89"/>
        <end position="120"/>
    </location>
</feature>
<comment type="caution">
    <text evidence="3">The sequence shown here is derived from an EMBL/GenBank/DDBJ whole genome shotgun (WGS) entry which is preliminary data.</text>
</comment>
<dbReference type="AlphaFoldDB" id="A0A4Y2UET0"/>
<dbReference type="EMBL" id="BGPR01035337">
    <property type="protein sequence ID" value="GBO10126.1"/>
    <property type="molecule type" value="Genomic_DNA"/>
</dbReference>
<evidence type="ECO:0000313" key="3">
    <source>
        <dbReference type="EMBL" id="GBO10126.1"/>
    </source>
</evidence>
<gene>
    <name evidence="3" type="ORF">AVEN_147149_1</name>
    <name evidence="2" type="ORF">AVEN_230064_1</name>
</gene>
<sequence length="156" mass="18801">MFTKHSKNADGTWKDFVYELRMYFQEWSKGLVVENFKQLCDLIITDQIKRRAPSEIKEYFIDEWTKFKSQELLSEKLDQYESVMQRKTASHDHRDKYSSYREKNSSHVRDATKEPNQRNFERFKNSKFDEDFLSGRKSRGVIIALPQDIFVLNVRN</sequence>
<organism evidence="3 4">
    <name type="scientific">Araneus ventricosus</name>
    <name type="common">Orbweaver spider</name>
    <name type="synonym">Epeira ventricosa</name>
    <dbReference type="NCBI Taxonomy" id="182803"/>
    <lineage>
        <taxon>Eukaryota</taxon>
        <taxon>Metazoa</taxon>
        <taxon>Ecdysozoa</taxon>
        <taxon>Arthropoda</taxon>
        <taxon>Chelicerata</taxon>
        <taxon>Arachnida</taxon>
        <taxon>Araneae</taxon>
        <taxon>Araneomorphae</taxon>
        <taxon>Entelegynae</taxon>
        <taxon>Araneoidea</taxon>
        <taxon>Araneidae</taxon>
        <taxon>Araneus</taxon>
    </lineage>
</organism>
<dbReference type="EMBL" id="BGPR01035336">
    <property type="protein sequence ID" value="GBO10123.1"/>
    <property type="molecule type" value="Genomic_DNA"/>
</dbReference>
<feature type="region of interest" description="Disordered" evidence="1">
    <location>
        <begin position="84"/>
        <end position="120"/>
    </location>
</feature>
<name>A0A4Y2UET0_ARAVE</name>
<accession>A0A4Y2UET0</accession>
<reference evidence="3 4" key="1">
    <citation type="journal article" date="2019" name="Sci. Rep.">
        <title>Orb-weaving spider Araneus ventricosus genome elucidates the spidroin gene catalogue.</title>
        <authorList>
            <person name="Kono N."/>
            <person name="Nakamura H."/>
            <person name="Ohtoshi R."/>
            <person name="Moran D.A.P."/>
            <person name="Shinohara A."/>
            <person name="Yoshida Y."/>
            <person name="Fujiwara M."/>
            <person name="Mori M."/>
            <person name="Tomita M."/>
            <person name="Arakawa K."/>
        </authorList>
    </citation>
    <scope>NUCLEOTIDE SEQUENCE [LARGE SCALE GENOMIC DNA]</scope>
</reference>
<evidence type="ECO:0000313" key="2">
    <source>
        <dbReference type="EMBL" id="GBO10123.1"/>
    </source>
</evidence>
<evidence type="ECO:0000256" key="1">
    <source>
        <dbReference type="SAM" id="MobiDB-lite"/>
    </source>
</evidence>
<protein>
    <submittedName>
        <fullName evidence="3">Uncharacterized protein</fullName>
    </submittedName>
</protein>
<proteinExistence type="predicted"/>
<keyword evidence="4" id="KW-1185">Reference proteome</keyword>
<dbReference type="Proteomes" id="UP000499080">
    <property type="component" value="Unassembled WGS sequence"/>
</dbReference>
<evidence type="ECO:0000313" key="4">
    <source>
        <dbReference type="Proteomes" id="UP000499080"/>
    </source>
</evidence>